<name>A0A856MJH5_9CYAN</name>
<reference evidence="1 2" key="1">
    <citation type="submission" date="2018-06" db="EMBL/GenBank/DDBJ databases">
        <title>Comparative genomics of Brasilonema spp. strains.</title>
        <authorList>
            <person name="Alvarenga D.O."/>
            <person name="Fiore M.F."/>
            <person name="Varani A.M."/>
        </authorList>
    </citation>
    <scope>NUCLEOTIDE SEQUENCE [LARGE SCALE GENOMIC DNA]</scope>
    <source>
        <strain evidence="1 2">CENA114</strain>
    </source>
</reference>
<evidence type="ECO:0008006" key="3">
    <source>
        <dbReference type="Google" id="ProtNLM"/>
    </source>
</evidence>
<evidence type="ECO:0000313" key="1">
    <source>
        <dbReference type="EMBL" id="QDL10702.1"/>
    </source>
</evidence>
<dbReference type="RefSeq" id="WP_169264498.1">
    <property type="nucleotide sequence ID" value="NZ_CAWOXK010000001.1"/>
</dbReference>
<proteinExistence type="predicted"/>
<protein>
    <recommendedName>
        <fullName evidence="3">DUF2281 domain-containing protein</fullName>
    </recommendedName>
</protein>
<evidence type="ECO:0000313" key="2">
    <source>
        <dbReference type="Proteomes" id="UP000503129"/>
    </source>
</evidence>
<gene>
    <name evidence="1" type="ORF">DP114_24870</name>
</gene>
<accession>A0A856MJH5</accession>
<dbReference type="KEGG" id="bsen:DP114_24870"/>
<dbReference type="AlphaFoldDB" id="A0A856MJH5"/>
<sequence length="86" mass="10229">MSKELREMMKQADALTPDEQLRLIAYLTQRLQHCEITRKPRHKVTEFIGIAPNHLGGMDAQEYITRMRRGEFPELEIEEMESRKQE</sequence>
<organism evidence="1 2">
    <name type="scientific">Brasilonema sennae CENA114</name>
    <dbReference type="NCBI Taxonomy" id="415709"/>
    <lineage>
        <taxon>Bacteria</taxon>
        <taxon>Bacillati</taxon>
        <taxon>Cyanobacteriota</taxon>
        <taxon>Cyanophyceae</taxon>
        <taxon>Nostocales</taxon>
        <taxon>Scytonemataceae</taxon>
        <taxon>Brasilonema</taxon>
        <taxon>Bromeliae group (in: Brasilonema)</taxon>
    </lineage>
</organism>
<dbReference type="EMBL" id="CP030118">
    <property type="protein sequence ID" value="QDL10702.1"/>
    <property type="molecule type" value="Genomic_DNA"/>
</dbReference>
<dbReference type="Proteomes" id="UP000503129">
    <property type="component" value="Chromosome"/>
</dbReference>
<keyword evidence="2" id="KW-1185">Reference proteome</keyword>